<dbReference type="InterPro" id="IPR018487">
    <property type="entry name" value="Hemopexin-like_repeat"/>
</dbReference>
<keyword evidence="8" id="KW-0482">Metalloprotease</keyword>
<feature type="domain" description="Chitin-binding type-2" evidence="15">
    <location>
        <begin position="459"/>
        <end position="515"/>
    </location>
</feature>
<keyword evidence="6" id="KW-0378">Hydrolase</keyword>
<feature type="domain" description="Chitin-binding type-2" evidence="15">
    <location>
        <begin position="727"/>
        <end position="785"/>
    </location>
</feature>
<feature type="binding site" evidence="11">
    <location>
        <position position="1087"/>
    </location>
    <ligand>
        <name>Zn(2+)</name>
        <dbReference type="ChEBI" id="CHEBI:29105"/>
        <label>2</label>
        <note>catalytic</note>
    </ligand>
</feature>
<comment type="caution">
    <text evidence="16">The sequence shown here is derived from an EMBL/GenBank/DDBJ whole genome shotgun (WGS) entry which is preliminary data.</text>
</comment>
<dbReference type="Pfam" id="PF00045">
    <property type="entry name" value="Hemopexin"/>
    <property type="match status" value="1"/>
</dbReference>
<dbReference type="InterPro" id="IPR001818">
    <property type="entry name" value="Pept_M10_metallopeptidase"/>
</dbReference>
<keyword evidence="17" id="KW-1185">Reference proteome</keyword>
<feature type="binding site" evidence="11">
    <location>
        <position position="1054"/>
    </location>
    <ligand>
        <name>Ca(2+)</name>
        <dbReference type="ChEBI" id="CHEBI:29108"/>
        <label>2</label>
    </ligand>
</feature>
<dbReference type="Pfam" id="PF01471">
    <property type="entry name" value="PG_binding_1"/>
    <property type="match status" value="1"/>
</dbReference>
<evidence type="ECO:0000256" key="12">
    <source>
        <dbReference type="PROSITE-ProRule" id="PRU01011"/>
    </source>
</evidence>
<evidence type="ECO:0000259" key="15">
    <source>
        <dbReference type="PROSITE" id="PS50940"/>
    </source>
</evidence>
<dbReference type="PANTHER" id="PTHR10201:SF291">
    <property type="entry name" value="MATRIX METALLOPROTEINASE 1, ISOFORM C-RELATED"/>
    <property type="match status" value="1"/>
</dbReference>
<dbReference type="InterPro" id="IPR006026">
    <property type="entry name" value="Peptidase_Metallo"/>
</dbReference>
<name>A0AA39I6Y5_9BILA</name>
<keyword evidence="2" id="KW-0645">Protease</keyword>
<feature type="binding site" evidence="11">
    <location>
        <position position="1015"/>
    </location>
    <ligand>
        <name>Ca(2+)</name>
        <dbReference type="ChEBI" id="CHEBI:29108"/>
        <label>2</label>
    </ligand>
</feature>
<dbReference type="InterPro" id="IPR036365">
    <property type="entry name" value="PGBD-like_sf"/>
</dbReference>
<dbReference type="InterPro" id="IPR002557">
    <property type="entry name" value="Chitin-bd_dom"/>
</dbReference>
<feature type="region of interest" description="Disordered" evidence="13">
    <location>
        <begin position="567"/>
        <end position="609"/>
    </location>
</feature>
<reference evidence="16" key="1">
    <citation type="submission" date="2023-06" db="EMBL/GenBank/DDBJ databases">
        <title>Genomic analysis of the entomopathogenic nematode Steinernema hermaphroditum.</title>
        <authorList>
            <person name="Schwarz E.M."/>
            <person name="Heppert J.K."/>
            <person name="Baniya A."/>
            <person name="Schwartz H.T."/>
            <person name="Tan C.-H."/>
            <person name="Antoshechkin I."/>
            <person name="Sternberg P.W."/>
            <person name="Goodrich-Blair H."/>
            <person name="Dillman A.R."/>
        </authorList>
    </citation>
    <scope>NUCLEOTIDE SEQUENCE</scope>
    <source>
        <strain evidence="16">PS9179</strain>
        <tissue evidence="16">Whole animal</tissue>
    </source>
</reference>
<dbReference type="GO" id="GO:0008061">
    <property type="term" value="F:chitin binding"/>
    <property type="evidence" value="ECO:0007669"/>
    <property type="project" value="InterPro"/>
</dbReference>
<protein>
    <recommendedName>
        <fullName evidence="15">Chitin-binding type-2 domain-containing protein</fullName>
    </recommendedName>
</protein>
<sequence>MGWRSTVVLLLFAAAINVSAIDSGPTCHDKSDGFYALRSCSSVFYSCQYGNVMTLHCPAPQFFNEESGFCEHDCSVTPVHVADEVTHCRHNEMDEIMACTRLFKICKHGQFEAAECPEGYVFKNSARMCVPEKECGVPERVAHEVTHCRHNEMEEVIECNQLFKICRHGRFEAAECPEGYVFKSSERMCVPEKECGVLERVADEVTHCRHNEMEEIMACTRLFKICKHGQFEAAECPEGYVFKKSARMCVPEKECGVPERVAHEATLCRHNETEEMIECAQLFKIGVIPDHFAVSDDIRPIRSPLHTDQGAILDHFAVPGDTKPIRSPLHTDQGAILDHFAVPDDTKPIRSPLHTDQGAILDHFAVPDDTKPIRSPLHTDQGAILDHFAVPDDTKPIRSPLHTDQAAIRDHFAVPDDIEPITSPFPRFSDTPRYITDSFAIKWEVTNDSGKRSKRSLSMTDCSQWPSDSIVYDCMTFYHACVNGKVVRRSCPIGYFLEPRTITCMPTDPRNGCVKLNPPHEVFTKKDAPVVSDVNNTASAEYTKNTTENSNKTVESLSNVQKHEIGEVVPSEAPSTDVSANVTGESNSTSLESSLPPATKVSTAPTTDSHPRTCINNKLIEGQGRPLKACGHHYLICRQGKVHLLRCPGTQVFVESENTCISRWMRKECEWDTISKENADVEEGSVSIPSKSSGETASEDDYSSPTETPVLESGLPVSSSGGGMINLSPCSNRVDGFYRHPTNCSGIIQCFGGVAFHHPSCYADLVFNEKTGSCMLPKSDDNCAKIRRERVEKVAKATTDDTIRTCTDDQHGEFLRHESECNLYYRCVWGQAQLMDCPKGTVFNIDLGVCDYPNNAGLEMLLFLLLCVGTCAINIREEEIEYLERFGYIDNSGPAAQRTEQFLKERIREFQEMAALPMTGEMDDATRRMMRTPRCGRKDHVAKDRFRRHHRSRRRARYTAKWPKTDLTFWLKNTPRSVPDRDRLRREITAAFRAWQDVSALRFSETKSVHGRDVDIAISFERGAHGDAYTFKGPEDPVLAHAFPYYAYSGIGGDVHFNGDKNFQVDPVSANRNARFSEIIFRPIAMHEIGHSLGLEHSYDKESIMFAYYEHDRGEPRLSTRDIYDIQSIYGRNTDPNIGQEAHKESTATTTTTTTTEAPRWQIPVADEGNQEMVLPDPCSARIGAATVIRNELFMFQDAWFWRFHGGKLHGRPTLISSFYEDLPYPVDAAMEIDDQVFFFVGKQVHIYHERRKVGVQPLKALGLPASLQKVRLAYRWKFGNQINYYIWAEDEYWKLDLASMEVELDYPRKVDTFWRGVPEDASAAFDSKEGLFFVAKDKIYKFDGVKAKTSPPTPLILHFEHCKSQPYTHRIVKSSYSSQTADSNSSNGYLIALLLLVGLCSGHRHAKKIRRRANENERWDRTDLTYWVLNAPTSIPDVRTVRHEIAQAFKLWSDVSRLSFREANSPAEADIVLSFEERDHGDGNPFYADDLGHAFMPGSHELNGKVHFNNDYNFQVEPVSEERFRKFSEYHLRTVAAHHIGHALGVRHVEDKMAIMSPKYKHSEQNPRLSQEDIVAIQALYGRNEPMPRSRRHLSEESDESLNHVLFSL</sequence>
<dbReference type="Gene3D" id="3.40.390.10">
    <property type="entry name" value="Collagenase (Catalytic Domain)"/>
    <property type="match status" value="2"/>
</dbReference>
<feature type="binding site" evidence="11">
    <location>
        <position position="1033"/>
    </location>
    <ligand>
        <name>Ca(2+)</name>
        <dbReference type="ChEBI" id="CHEBI:29108"/>
        <label>3</label>
    </ligand>
</feature>
<dbReference type="InterPro" id="IPR000585">
    <property type="entry name" value="Hemopexin-like_dom"/>
</dbReference>
<dbReference type="InterPro" id="IPR021190">
    <property type="entry name" value="Pept_M10A"/>
</dbReference>
<dbReference type="EMBL" id="JAUCMV010000002">
    <property type="protein sequence ID" value="KAK0418942.1"/>
    <property type="molecule type" value="Genomic_DNA"/>
</dbReference>
<dbReference type="PROSITE" id="PS51642">
    <property type="entry name" value="HEMOPEXIN_2"/>
    <property type="match status" value="3"/>
</dbReference>
<dbReference type="InterPro" id="IPR033739">
    <property type="entry name" value="M10A_MMP"/>
</dbReference>
<dbReference type="CDD" id="cd00094">
    <property type="entry name" value="HX"/>
    <property type="match status" value="1"/>
</dbReference>
<feature type="binding site" evidence="11">
    <location>
        <position position="1228"/>
    </location>
    <ligand>
        <name>Ca(2+)</name>
        <dbReference type="ChEBI" id="CHEBI:29108"/>
        <label>4</label>
    </ligand>
</feature>
<evidence type="ECO:0000313" key="17">
    <source>
        <dbReference type="Proteomes" id="UP001175271"/>
    </source>
</evidence>
<dbReference type="Gene3D" id="3.20.20.80">
    <property type="entry name" value="Glycosidases"/>
    <property type="match status" value="1"/>
</dbReference>
<keyword evidence="7 11" id="KW-0862">Zinc</keyword>
<dbReference type="PANTHER" id="PTHR10201">
    <property type="entry name" value="MATRIX METALLOPROTEINASE"/>
    <property type="match status" value="1"/>
</dbReference>
<dbReference type="SUPFAM" id="SSF55486">
    <property type="entry name" value="Metalloproteases ('zincins'), catalytic domain"/>
    <property type="match status" value="2"/>
</dbReference>
<feature type="repeat" description="Hemopexin" evidence="12">
    <location>
        <begin position="1268"/>
        <end position="1318"/>
    </location>
</feature>
<evidence type="ECO:0000256" key="9">
    <source>
        <dbReference type="ARBA" id="ARBA00023145"/>
    </source>
</evidence>
<feature type="binding site" evidence="11">
    <location>
        <position position="1041"/>
    </location>
    <ligand>
        <name>Zn(2+)</name>
        <dbReference type="ChEBI" id="CHEBI:29105"/>
        <label>1</label>
    </ligand>
</feature>
<proteinExistence type="inferred from homology"/>
<feature type="binding site" evidence="11">
    <location>
        <position position="1274"/>
    </location>
    <ligand>
        <name>Ca(2+)</name>
        <dbReference type="ChEBI" id="CHEBI:29108"/>
        <label>5</label>
    </ligand>
</feature>
<feature type="binding site" evidence="11">
    <location>
        <position position="1052"/>
    </location>
    <ligand>
        <name>Ca(2+)</name>
        <dbReference type="ChEBI" id="CHEBI:29108"/>
        <label>2</label>
    </ligand>
</feature>
<evidence type="ECO:0000256" key="13">
    <source>
        <dbReference type="SAM" id="MobiDB-lite"/>
    </source>
</evidence>
<feature type="compositionally biased region" description="Polar residues" evidence="13">
    <location>
        <begin position="687"/>
        <end position="696"/>
    </location>
</feature>
<feature type="signal peptide" evidence="14">
    <location>
        <begin position="1"/>
        <end position="20"/>
    </location>
</feature>
<comment type="cofactor">
    <cofactor evidence="11">
        <name>Zn(2+)</name>
        <dbReference type="ChEBI" id="CHEBI:29105"/>
    </cofactor>
    <text evidence="11">Binds 2 Zn(2+) ions per subunit.</text>
</comment>
<dbReference type="GO" id="GO:0030198">
    <property type="term" value="P:extracellular matrix organization"/>
    <property type="evidence" value="ECO:0007669"/>
    <property type="project" value="TreeGrafter"/>
</dbReference>
<dbReference type="InterPro" id="IPR036508">
    <property type="entry name" value="Chitin-bd_dom_sf"/>
</dbReference>
<feature type="domain" description="Chitin-binding type-2" evidence="15">
    <location>
        <begin position="205"/>
        <end position="257"/>
    </location>
</feature>
<evidence type="ECO:0000313" key="16">
    <source>
        <dbReference type="EMBL" id="KAK0418942.1"/>
    </source>
</evidence>
<keyword evidence="5" id="KW-0677">Repeat</keyword>
<dbReference type="PRINTS" id="PR00138">
    <property type="entry name" value="MATRIXIN"/>
</dbReference>
<evidence type="ECO:0000256" key="10">
    <source>
        <dbReference type="PIRSR" id="PIRSR621190-1"/>
    </source>
</evidence>
<evidence type="ECO:0000256" key="8">
    <source>
        <dbReference type="ARBA" id="ARBA00023049"/>
    </source>
</evidence>
<dbReference type="InterPro" id="IPR036375">
    <property type="entry name" value="Hemopexin-like_dom_sf"/>
</dbReference>
<dbReference type="GO" id="GO:0006508">
    <property type="term" value="P:proteolysis"/>
    <property type="evidence" value="ECO:0007669"/>
    <property type="project" value="UniProtKB-KW"/>
</dbReference>
<feature type="binding site" evidence="11">
    <location>
        <position position="1230"/>
    </location>
    <ligand>
        <name>Ca(2+)</name>
        <dbReference type="ChEBI" id="CHEBI:29108"/>
        <label>5</label>
    </ligand>
</feature>
<comment type="cofactor">
    <cofactor evidence="11">
        <name>Ca(2+)</name>
        <dbReference type="ChEBI" id="CHEBI:29108"/>
    </cofactor>
    <text evidence="11">Can bind about 5 Ca(2+) ions per subunit.</text>
</comment>
<feature type="active site" evidence="10">
    <location>
        <position position="1088"/>
    </location>
</feature>
<keyword evidence="3 11" id="KW-0479">Metal-binding</keyword>
<dbReference type="GO" id="GO:0008270">
    <property type="term" value="F:zinc ion binding"/>
    <property type="evidence" value="ECO:0007669"/>
    <property type="project" value="InterPro"/>
</dbReference>
<comment type="similarity">
    <text evidence="1">Belongs to the peptidase M10A family.</text>
</comment>
<dbReference type="Pfam" id="PF01607">
    <property type="entry name" value="CBM_14"/>
    <property type="match status" value="4"/>
</dbReference>
<feature type="domain" description="Chitin-binding type-2" evidence="15">
    <location>
        <begin position="611"/>
        <end position="671"/>
    </location>
</feature>
<dbReference type="InterPro" id="IPR002477">
    <property type="entry name" value="Peptidoglycan-bd-like"/>
</dbReference>
<evidence type="ECO:0000256" key="7">
    <source>
        <dbReference type="ARBA" id="ARBA00022833"/>
    </source>
</evidence>
<evidence type="ECO:0000256" key="4">
    <source>
        <dbReference type="ARBA" id="ARBA00022729"/>
    </source>
</evidence>
<feature type="binding site" evidence="11">
    <location>
        <position position="1097"/>
    </location>
    <ligand>
        <name>Zn(2+)</name>
        <dbReference type="ChEBI" id="CHEBI:29105"/>
        <label>2</label>
        <note>catalytic</note>
    </ligand>
</feature>
<dbReference type="SMART" id="SM00494">
    <property type="entry name" value="ChtBD2"/>
    <property type="match status" value="8"/>
</dbReference>
<keyword evidence="9" id="KW-0865">Zymogen</keyword>
<feature type="binding site" description="in inhibited form" evidence="11">
    <location>
        <position position="935"/>
    </location>
    <ligand>
        <name>Zn(2+)</name>
        <dbReference type="ChEBI" id="CHEBI:29105"/>
        <label>2</label>
        <note>catalytic</note>
    </ligand>
</feature>
<dbReference type="CDD" id="cd04278">
    <property type="entry name" value="ZnMc_MMP"/>
    <property type="match status" value="2"/>
</dbReference>
<evidence type="ECO:0000256" key="3">
    <source>
        <dbReference type="ARBA" id="ARBA00022723"/>
    </source>
</evidence>
<feature type="domain" description="Chitin-binding type-2" evidence="15">
    <location>
        <begin position="24"/>
        <end position="70"/>
    </location>
</feature>
<dbReference type="SMART" id="SM00120">
    <property type="entry name" value="HX"/>
    <property type="match status" value="3"/>
</dbReference>
<feature type="region of interest" description="Disordered" evidence="13">
    <location>
        <begin position="1134"/>
        <end position="1159"/>
    </location>
</feature>
<feature type="chain" id="PRO_5041270310" description="Chitin-binding type-2 domain-containing protein" evidence="14">
    <location>
        <begin position="21"/>
        <end position="1610"/>
    </location>
</feature>
<dbReference type="SUPFAM" id="SSF57625">
    <property type="entry name" value="Invertebrate chitin-binding proteins"/>
    <property type="match status" value="8"/>
</dbReference>
<keyword evidence="11" id="KW-0106">Calcium</keyword>
<dbReference type="Gene3D" id="2.110.10.10">
    <property type="entry name" value="Hemopexin-like domain"/>
    <property type="match status" value="1"/>
</dbReference>
<organism evidence="16 17">
    <name type="scientific">Steinernema hermaphroditum</name>
    <dbReference type="NCBI Taxonomy" id="289476"/>
    <lineage>
        <taxon>Eukaryota</taxon>
        <taxon>Metazoa</taxon>
        <taxon>Ecdysozoa</taxon>
        <taxon>Nematoda</taxon>
        <taxon>Chromadorea</taxon>
        <taxon>Rhabditida</taxon>
        <taxon>Tylenchina</taxon>
        <taxon>Panagrolaimomorpha</taxon>
        <taxon>Strongyloidoidea</taxon>
        <taxon>Steinernematidae</taxon>
        <taxon>Steinernema</taxon>
    </lineage>
</organism>
<feature type="binding site" evidence="11">
    <location>
        <position position="1027"/>
    </location>
    <ligand>
        <name>Zn(2+)</name>
        <dbReference type="ChEBI" id="CHEBI:29105"/>
        <label>1</label>
    </ligand>
</feature>
<evidence type="ECO:0000256" key="5">
    <source>
        <dbReference type="ARBA" id="ARBA00022737"/>
    </source>
</evidence>
<feature type="region of interest" description="Disordered" evidence="13">
    <location>
        <begin position="1587"/>
        <end position="1610"/>
    </location>
</feature>
<accession>A0AA39I6Y5</accession>
<feature type="binding site" evidence="11">
    <location>
        <position position="1105"/>
    </location>
    <ligand>
        <name>Zn(2+)</name>
        <dbReference type="ChEBI" id="CHEBI:29105"/>
        <label>2</label>
        <note>catalytic</note>
    </ligand>
</feature>
<dbReference type="GO" id="GO:0031012">
    <property type="term" value="C:extracellular matrix"/>
    <property type="evidence" value="ECO:0007669"/>
    <property type="project" value="InterPro"/>
</dbReference>
<dbReference type="Proteomes" id="UP001175271">
    <property type="component" value="Unassembled WGS sequence"/>
</dbReference>
<evidence type="ECO:0000256" key="1">
    <source>
        <dbReference type="ARBA" id="ARBA00010370"/>
    </source>
</evidence>
<evidence type="ECO:0000256" key="2">
    <source>
        <dbReference type="ARBA" id="ARBA00022670"/>
    </source>
</evidence>
<dbReference type="SMART" id="SM00235">
    <property type="entry name" value="ZnMc"/>
    <property type="match status" value="2"/>
</dbReference>
<dbReference type="GO" id="GO:0004222">
    <property type="term" value="F:metalloendopeptidase activity"/>
    <property type="evidence" value="ECO:0007669"/>
    <property type="project" value="InterPro"/>
</dbReference>
<feature type="binding site" evidence="11">
    <location>
        <position position="1091"/>
    </location>
    <ligand>
        <name>Zn(2+)</name>
        <dbReference type="ChEBI" id="CHEBI:29105"/>
        <label>2</label>
        <note>catalytic</note>
    </ligand>
</feature>
<evidence type="ECO:0000256" key="6">
    <source>
        <dbReference type="ARBA" id="ARBA00022801"/>
    </source>
</evidence>
<feature type="domain" description="Chitin-binding type-2" evidence="15">
    <location>
        <begin position="85"/>
        <end position="137"/>
    </location>
</feature>
<feature type="binding site" evidence="11">
    <location>
        <position position="1025"/>
    </location>
    <ligand>
        <name>Zn(2+)</name>
        <dbReference type="ChEBI" id="CHEBI:29105"/>
        <label>1</label>
    </ligand>
</feature>
<feature type="binding site" evidence="11">
    <location>
        <position position="1056"/>
    </location>
    <ligand>
        <name>Zn(2+)</name>
        <dbReference type="ChEBI" id="CHEBI:29105"/>
        <label>1</label>
    </ligand>
</feature>
<feature type="repeat" description="Hemopexin" evidence="12">
    <location>
        <begin position="1176"/>
        <end position="1223"/>
    </location>
</feature>
<feature type="compositionally biased region" description="Low complexity" evidence="13">
    <location>
        <begin position="1147"/>
        <end position="1156"/>
    </location>
</feature>
<feature type="domain" description="Chitin-binding type-2" evidence="15">
    <location>
        <begin position="803"/>
        <end position="869"/>
    </location>
</feature>
<gene>
    <name evidence="16" type="ORF">QR680_013864</name>
</gene>
<keyword evidence="4 14" id="KW-0732">Signal</keyword>
<feature type="compositionally biased region" description="Polar residues" evidence="13">
    <location>
        <begin position="573"/>
        <end position="593"/>
    </location>
</feature>
<dbReference type="GO" id="GO:0005615">
    <property type="term" value="C:extracellular space"/>
    <property type="evidence" value="ECO:0007669"/>
    <property type="project" value="TreeGrafter"/>
</dbReference>
<dbReference type="GO" id="GO:0030574">
    <property type="term" value="P:collagen catabolic process"/>
    <property type="evidence" value="ECO:0007669"/>
    <property type="project" value="TreeGrafter"/>
</dbReference>
<dbReference type="InterPro" id="IPR024079">
    <property type="entry name" value="MetalloPept_cat_dom_sf"/>
</dbReference>
<dbReference type="Gene3D" id="2.170.140.10">
    <property type="entry name" value="Chitin binding domain"/>
    <property type="match status" value="2"/>
</dbReference>
<evidence type="ECO:0000256" key="11">
    <source>
        <dbReference type="PIRSR" id="PIRSR621190-2"/>
    </source>
</evidence>
<dbReference type="Pfam" id="PF00413">
    <property type="entry name" value="Peptidase_M10"/>
    <property type="match status" value="2"/>
</dbReference>
<feature type="repeat" description="Hemopexin" evidence="12">
    <location>
        <begin position="1224"/>
        <end position="1266"/>
    </location>
</feature>
<dbReference type="SUPFAM" id="SSF47090">
    <property type="entry name" value="PGBD-like"/>
    <property type="match status" value="1"/>
</dbReference>
<feature type="domain" description="Chitin-binding type-2" evidence="15">
    <location>
        <begin position="145"/>
        <end position="197"/>
    </location>
</feature>
<dbReference type="PROSITE" id="PS50940">
    <property type="entry name" value="CHIT_BIND_II"/>
    <property type="match status" value="8"/>
</dbReference>
<feature type="region of interest" description="Disordered" evidence="13">
    <location>
        <begin position="680"/>
        <end position="719"/>
    </location>
</feature>
<evidence type="ECO:0000256" key="14">
    <source>
        <dbReference type="SAM" id="SignalP"/>
    </source>
</evidence>
<dbReference type="SUPFAM" id="SSF50923">
    <property type="entry name" value="Hemopexin-like domain"/>
    <property type="match status" value="1"/>
</dbReference>